<dbReference type="GO" id="GO:0005737">
    <property type="term" value="C:cytoplasm"/>
    <property type="evidence" value="ECO:0007669"/>
    <property type="project" value="TreeGrafter"/>
</dbReference>
<dbReference type="NCBIfam" id="NF010568">
    <property type="entry name" value="PRK13961.1"/>
    <property type="match status" value="1"/>
</dbReference>
<dbReference type="AlphaFoldDB" id="A0AAU7AQ10"/>
<sequence>MAFAARPVASGDVSNDAPDLPLIARGKVRELYDLGDALLMVASDRISTYDAVHPTPIPGKGAVLTGLSAFWFELTADLVPNHVISYTERVPENLRGRAVVIRKLEMLPVECIVRGYITGSGWKDYQATGVVSGVQLPDGLQESEQLAEPIFTPSTKATEGHDEAIDFDAAAAAVGDRDLTERLRDASILLYTTAAAKARERGVILADTKFEFGLDGDGQLIVGDEVLTPDSSRYWPVEGYAVGQGQPSFDKQYVRDWAAGSGWDKLPPAPALPDDIVDGTRARYIEAYETITGQPFSAWLERTGAPTA</sequence>
<evidence type="ECO:0000259" key="12">
    <source>
        <dbReference type="Pfam" id="PF01259"/>
    </source>
</evidence>
<keyword evidence="7 11" id="KW-0658">Purine biosynthesis</keyword>
<keyword evidence="6 11" id="KW-0547">Nucleotide-binding</keyword>
<dbReference type="Pfam" id="PF01259">
    <property type="entry name" value="SAICAR_synt"/>
    <property type="match status" value="1"/>
</dbReference>
<evidence type="ECO:0000256" key="9">
    <source>
        <dbReference type="ARBA" id="ARBA00030409"/>
    </source>
</evidence>
<evidence type="ECO:0000256" key="6">
    <source>
        <dbReference type="ARBA" id="ARBA00022741"/>
    </source>
</evidence>
<evidence type="ECO:0000256" key="2">
    <source>
        <dbReference type="ARBA" id="ARBA00010190"/>
    </source>
</evidence>
<dbReference type="PROSITE" id="PS01058">
    <property type="entry name" value="SAICAR_SYNTHETASE_2"/>
    <property type="match status" value="1"/>
</dbReference>
<keyword evidence="8 11" id="KW-0067">ATP-binding</keyword>
<evidence type="ECO:0000313" key="13">
    <source>
        <dbReference type="EMBL" id="XAY03456.1"/>
    </source>
</evidence>
<keyword evidence="5 11" id="KW-0436">Ligase</keyword>
<dbReference type="Gene3D" id="3.30.470.20">
    <property type="entry name" value="ATP-grasp fold, B domain"/>
    <property type="match status" value="1"/>
</dbReference>
<dbReference type="CDD" id="cd01414">
    <property type="entry name" value="SAICAR_synt_Sc"/>
    <property type="match status" value="1"/>
</dbReference>
<dbReference type="FunFam" id="3.30.470.20:FF:000015">
    <property type="entry name" value="Phosphoribosylaminoimidazole-succinocarboxamide synthase"/>
    <property type="match status" value="1"/>
</dbReference>
<protein>
    <recommendedName>
        <fullName evidence="4 11">Phosphoribosylaminoimidazole-succinocarboxamide synthase</fullName>
        <ecNumber evidence="3 11">6.3.2.6</ecNumber>
    </recommendedName>
    <alternativeName>
        <fullName evidence="9 11">SAICAR synthetase</fullName>
    </alternativeName>
</protein>
<evidence type="ECO:0000256" key="1">
    <source>
        <dbReference type="ARBA" id="ARBA00004672"/>
    </source>
</evidence>
<accession>A0AAU7AQ10</accession>
<evidence type="ECO:0000256" key="4">
    <source>
        <dbReference type="ARBA" id="ARBA00016460"/>
    </source>
</evidence>
<evidence type="ECO:0000256" key="3">
    <source>
        <dbReference type="ARBA" id="ARBA00012217"/>
    </source>
</evidence>
<dbReference type="EC" id="6.3.2.6" evidence="3 11"/>
<evidence type="ECO:0000256" key="11">
    <source>
        <dbReference type="HAMAP-Rule" id="MF_00137"/>
    </source>
</evidence>
<evidence type="ECO:0000256" key="8">
    <source>
        <dbReference type="ARBA" id="ARBA00022840"/>
    </source>
</evidence>
<organism evidence="13">
    <name type="scientific">Paraconexibacter sp. AEG42_29</name>
    <dbReference type="NCBI Taxonomy" id="2997339"/>
    <lineage>
        <taxon>Bacteria</taxon>
        <taxon>Bacillati</taxon>
        <taxon>Actinomycetota</taxon>
        <taxon>Thermoleophilia</taxon>
        <taxon>Solirubrobacterales</taxon>
        <taxon>Paraconexibacteraceae</taxon>
        <taxon>Paraconexibacter</taxon>
    </lineage>
</organism>
<dbReference type="HAMAP" id="MF_00137">
    <property type="entry name" value="SAICAR_synth"/>
    <property type="match status" value="1"/>
</dbReference>
<dbReference type="PANTHER" id="PTHR43700">
    <property type="entry name" value="PHOSPHORIBOSYLAMINOIMIDAZOLE-SUCCINOCARBOXAMIDE SYNTHASE"/>
    <property type="match status" value="1"/>
</dbReference>
<evidence type="ECO:0000256" key="10">
    <source>
        <dbReference type="ARBA" id="ARBA00048475"/>
    </source>
</evidence>
<dbReference type="Gene3D" id="3.30.200.20">
    <property type="entry name" value="Phosphorylase Kinase, domain 1"/>
    <property type="match status" value="1"/>
</dbReference>
<dbReference type="GO" id="GO:0006189">
    <property type="term" value="P:'de novo' IMP biosynthetic process"/>
    <property type="evidence" value="ECO:0007669"/>
    <property type="project" value="UniProtKB-UniRule"/>
</dbReference>
<dbReference type="GO" id="GO:0005524">
    <property type="term" value="F:ATP binding"/>
    <property type="evidence" value="ECO:0007669"/>
    <property type="project" value="UniProtKB-KW"/>
</dbReference>
<dbReference type="SUPFAM" id="SSF56104">
    <property type="entry name" value="SAICAR synthase-like"/>
    <property type="match status" value="1"/>
</dbReference>
<evidence type="ECO:0000256" key="5">
    <source>
        <dbReference type="ARBA" id="ARBA00022598"/>
    </source>
</evidence>
<dbReference type="NCBIfam" id="TIGR00081">
    <property type="entry name" value="purC"/>
    <property type="match status" value="1"/>
</dbReference>
<dbReference type="PANTHER" id="PTHR43700:SF1">
    <property type="entry name" value="PHOSPHORIBOSYLAMINOIMIDAZOLE-SUCCINOCARBOXAMIDE SYNTHASE"/>
    <property type="match status" value="1"/>
</dbReference>
<comment type="catalytic activity">
    <reaction evidence="10 11">
        <text>5-amino-1-(5-phospho-D-ribosyl)imidazole-4-carboxylate + L-aspartate + ATP = (2S)-2-[5-amino-1-(5-phospho-beta-D-ribosyl)imidazole-4-carboxamido]succinate + ADP + phosphate + 2 H(+)</text>
        <dbReference type="Rhea" id="RHEA:22628"/>
        <dbReference type="ChEBI" id="CHEBI:15378"/>
        <dbReference type="ChEBI" id="CHEBI:29991"/>
        <dbReference type="ChEBI" id="CHEBI:30616"/>
        <dbReference type="ChEBI" id="CHEBI:43474"/>
        <dbReference type="ChEBI" id="CHEBI:58443"/>
        <dbReference type="ChEBI" id="CHEBI:77657"/>
        <dbReference type="ChEBI" id="CHEBI:456216"/>
        <dbReference type="EC" id="6.3.2.6"/>
    </reaction>
</comment>
<dbReference type="GO" id="GO:0004639">
    <property type="term" value="F:phosphoribosylaminoimidazolesuccinocarboxamide synthase activity"/>
    <property type="evidence" value="ECO:0007669"/>
    <property type="project" value="UniProtKB-UniRule"/>
</dbReference>
<comment type="pathway">
    <text evidence="1 11">Purine metabolism; IMP biosynthesis via de novo pathway; 5-amino-1-(5-phospho-D-ribosyl)imidazole-4-carboxamide from 5-amino-1-(5-phospho-D-ribosyl)imidazole-4-carboxylate: step 1/2.</text>
</comment>
<dbReference type="EMBL" id="CP114014">
    <property type="protein sequence ID" value="XAY03456.1"/>
    <property type="molecule type" value="Genomic_DNA"/>
</dbReference>
<proteinExistence type="inferred from homology"/>
<reference evidence="13" key="1">
    <citation type="submission" date="2022-12" db="EMBL/GenBank/DDBJ databases">
        <title>Paraconexibacter alkalitolerans sp. nov. and Baekduia alba sp. nov., isolated from soil and emended description of the genera Paraconexibacter (Chun et al., 2020) and Baekduia (An et al., 2020).</title>
        <authorList>
            <person name="Vieira S."/>
            <person name="Huber K.J."/>
            <person name="Geppert A."/>
            <person name="Wolf J."/>
            <person name="Neumann-Schaal M."/>
            <person name="Muesken M."/>
            <person name="Overmann J."/>
        </authorList>
    </citation>
    <scope>NUCLEOTIDE SEQUENCE</scope>
    <source>
        <strain evidence="13">AEG42_29</strain>
    </source>
</reference>
<dbReference type="PROSITE" id="PS01057">
    <property type="entry name" value="SAICAR_SYNTHETASE_1"/>
    <property type="match status" value="1"/>
</dbReference>
<dbReference type="InterPro" id="IPR018236">
    <property type="entry name" value="SAICAR_synthetase_CS"/>
</dbReference>
<feature type="domain" description="SAICAR synthetase/ADE2 N-terminal" evidence="12">
    <location>
        <begin position="23"/>
        <end position="265"/>
    </location>
</feature>
<name>A0AAU7AQ10_9ACTN</name>
<gene>
    <name evidence="11 13" type="primary">purC</name>
    <name evidence="13" type="ORF">DSM112329_00271</name>
</gene>
<comment type="similarity">
    <text evidence="2 11">Belongs to the SAICAR synthetase family.</text>
</comment>
<dbReference type="InterPro" id="IPR001636">
    <property type="entry name" value="SAICAR_synth"/>
</dbReference>
<evidence type="ECO:0000256" key="7">
    <source>
        <dbReference type="ARBA" id="ARBA00022755"/>
    </source>
</evidence>
<dbReference type="KEGG" id="parq:DSM112329_00271"/>
<dbReference type="InterPro" id="IPR028923">
    <property type="entry name" value="SAICAR_synt/ADE2_N"/>
</dbReference>